<dbReference type="RefSeq" id="WP_390249886.1">
    <property type="nucleotide sequence ID" value="NZ_JBHSDT010000004.1"/>
</dbReference>
<name>A0ABV8WTS9_9BACI</name>
<dbReference type="InterPro" id="IPR034660">
    <property type="entry name" value="DinB/YfiT-like"/>
</dbReference>
<gene>
    <name evidence="2" type="ORF">ACFOY7_04680</name>
</gene>
<organism evidence="2 3">
    <name type="scientific">Gracilibacillus xinjiangensis</name>
    <dbReference type="NCBI Taxonomy" id="1193282"/>
    <lineage>
        <taxon>Bacteria</taxon>
        <taxon>Bacillati</taxon>
        <taxon>Bacillota</taxon>
        <taxon>Bacilli</taxon>
        <taxon>Bacillales</taxon>
        <taxon>Bacillaceae</taxon>
        <taxon>Gracilibacillus</taxon>
    </lineage>
</organism>
<proteinExistence type="predicted"/>
<protein>
    <submittedName>
        <fullName evidence="2">DinB family protein</fullName>
    </submittedName>
</protein>
<dbReference type="InterPro" id="IPR024775">
    <property type="entry name" value="DinB-like"/>
</dbReference>
<keyword evidence="3" id="KW-1185">Reference proteome</keyword>
<feature type="domain" description="DinB-like" evidence="1">
    <location>
        <begin position="25"/>
        <end position="155"/>
    </location>
</feature>
<accession>A0ABV8WTS9</accession>
<dbReference type="EMBL" id="JBHSDT010000004">
    <property type="protein sequence ID" value="MFC4402359.1"/>
    <property type="molecule type" value="Genomic_DNA"/>
</dbReference>
<dbReference type="Proteomes" id="UP001595882">
    <property type="component" value="Unassembled WGS sequence"/>
</dbReference>
<dbReference type="Pfam" id="PF12867">
    <property type="entry name" value="DinB_2"/>
    <property type="match status" value="1"/>
</dbReference>
<comment type="caution">
    <text evidence="2">The sequence shown here is derived from an EMBL/GenBank/DDBJ whole genome shotgun (WGS) entry which is preliminary data.</text>
</comment>
<reference evidence="3" key="1">
    <citation type="journal article" date="2019" name="Int. J. Syst. Evol. Microbiol.">
        <title>The Global Catalogue of Microorganisms (GCM) 10K type strain sequencing project: providing services to taxonomists for standard genome sequencing and annotation.</title>
        <authorList>
            <consortium name="The Broad Institute Genomics Platform"/>
            <consortium name="The Broad Institute Genome Sequencing Center for Infectious Disease"/>
            <person name="Wu L."/>
            <person name="Ma J."/>
        </authorList>
    </citation>
    <scope>NUCLEOTIDE SEQUENCE [LARGE SCALE GENOMIC DNA]</scope>
    <source>
        <strain evidence="3">CCUG 37865</strain>
    </source>
</reference>
<sequence>MYTVNNLITDLDQFKDWVLSLQHMEEKLFFEPIAEGKWSTAEIITHITFWDQYIMSEMLPKMTQDADIHSIDVETLNQKSSIHANSGISQQQILQENVQARGSLVKLLKEIPQDNFFITFQLNGETIDEHSGYPHSIFNYFCSFVWHDNHHRKQIEGFLNEKSKIKLK</sequence>
<evidence type="ECO:0000313" key="2">
    <source>
        <dbReference type="EMBL" id="MFC4402359.1"/>
    </source>
</evidence>
<evidence type="ECO:0000259" key="1">
    <source>
        <dbReference type="Pfam" id="PF12867"/>
    </source>
</evidence>
<dbReference type="SUPFAM" id="SSF109854">
    <property type="entry name" value="DinB/YfiT-like putative metalloenzymes"/>
    <property type="match status" value="1"/>
</dbReference>
<evidence type="ECO:0000313" key="3">
    <source>
        <dbReference type="Proteomes" id="UP001595882"/>
    </source>
</evidence>
<dbReference type="Gene3D" id="1.20.120.450">
    <property type="entry name" value="dinb family like domain"/>
    <property type="match status" value="1"/>
</dbReference>